<dbReference type="InterPro" id="IPR003374">
    <property type="entry name" value="ApbE-like_sf"/>
</dbReference>
<keyword evidence="12" id="KW-1185">Reference proteome</keyword>
<evidence type="ECO:0000256" key="1">
    <source>
        <dbReference type="ARBA" id="ARBA00001946"/>
    </source>
</evidence>
<evidence type="ECO:0000256" key="2">
    <source>
        <dbReference type="ARBA" id="ARBA00011955"/>
    </source>
</evidence>
<keyword evidence="6" id="KW-0479">Metal-binding</keyword>
<evidence type="ECO:0000256" key="7">
    <source>
        <dbReference type="ARBA" id="ARBA00022827"/>
    </source>
</evidence>
<dbReference type="PATRIC" id="fig|641526.4.peg.490"/>
<dbReference type="AlphaFoldDB" id="S7XEG5"/>
<dbReference type="EC" id="2.7.1.180" evidence="2"/>
<name>S7XEG5_9FLAO</name>
<dbReference type="EMBL" id="ATMR01000034">
    <property type="protein sequence ID" value="EPR74393.1"/>
    <property type="molecule type" value="Genomic_DNA"/>
</dbReference>
<dbReference type="SUPFAM" id="SSF143631">
    <property type="entry name" value="ApbE-like"/>
    <property type="match status" value="1"/>
</dbReference>
<evidence type="ECO:0000256" key="3">
    <source>
        <dbReference type="ARBA" id="ARBA00016337"/>
    </source>
</evidence>
<gene>
    <name evidence="11" type="ORF">ADIWIN_0494</name>
</gene>
<evidence type="ECO:0000256" key="4">
    <source>
        <dbReference type="ARBA" id="ARBA00022630"/>
    </source>
</evidence>
<evidence type="ECO:0000256" key="9">
    <source>
        <dbReference type="ARBA" id="ARBA00031306"/>
    </source>
</evidence>
<evidence type="ECO:0000256" key="6">
    <source>
        <dbReference type="ARBA" id="ARBA00022723"/>
    </source>
</evidence>
<comment type="caution">
    <text evidence="11">The sequence shown here is derived from an EMBL/GenBank/DDBJ whole genome shotgun (WGS) entry which is preliminary data.</text>
</comment>
<dbReference type="Gene3D" id="3.10.520.10">
    <property type="entry name" value="ApbE-like domains"/>
    <property type="match status" value="1"/>
</dbReference>
<dbReference type="PANTHER" id="PTHR30040:SF2">
    <property type="entry name" value="FAD:PROTEIN FMN TRANSFERASE"/>
    <property type="match status" value="1"/>
</dbReference>
<keyword evidence="11" id="KW-0449">Lipoprotein</keyword>
<reference evidence="11 12" key="1">
    <citation type="journal article" date="2013" name="Genome Announc.">
        <title>Draft Genome Sequence of Winogradskyella psychrotolerans RS-3T, Isolated from the Marine Transect of Kongsfjorden, Ny-Alesund, Svalbard, Arctic Ocean.</title>
        <authorList>
            <person name="Kumar Pinnaka A."/>
            <person name="Ara S."/>
            <person name="Singh A."/>
            <person name="Shivaji S."/>
        </authorList>
    </citation>
    <scope>NUCLEOTIDE SEQUENCE [LARGE SCALE GENOMIC DNA]</scope>
    <source>
        <strain evidence="11 12">RS-3</strain>
    </source>
</reference>
<evidence type="ECO:0000313" key="12">
    <source>
        <dbReference type="Proteomes" id="UP000014962"/>
    </source>
</evidence>
<organism evidence="11 12">
    <name type="scientific">Winogradskyella psychrotolerans RS-3</name>
    <dbReference type="NCBI Taxonomy" id="641526"/>
    <lineage>
        <taxon>Bacteria</taxon>
        <taxon>Pseudomonadati</taxon>
        <taxon>Bacteroidota</taxon>
        <taxon>Flavobacteriia</taxon>
        <taxon>Flavobacteriales</taxon>
        <taxon>Flavobacteriaceae</taxon>
        <taxon>Winogradskyella</taxon>
    </lineage>
</organism>
<protein>
    <recommendedName>
        <fullName evidence="3">FAD:protein FMN transferase</fullName>
        <ecNumber evidence="2">2.7.1.180</ecNumber>
    </recommendedName>
    <alternativeName>
        <fullName evidence="9">Flavin transferase</fullName>
    </alternativeName>
</protein>
<dbReference type="GO" id="GO:0016740">
    <property type="term" value="F:transferase activity"/>
    <property type="evidence" value="ECO:0007669"/>
    <property type="project" value="UniProtKB-KW"/>
</dbReference>
<keyword evidence="8" id="KW-0460">Magnesium</keyword>
<dbReference type="STRING" id="641526.ADIWIN_0494"/>
<accession>S7XEG5</accession>
<keyword evidence="5" id="KW-0808">Transferase</keyword>
<evidence type="ECO:0000256" key="10">
    <source>
        <dbReference type="ARBA" id="ARBA00048540"/>
    </source>
</evidence>
<dbReference type="InterPro" id="IPR024932">
    <property type="entry name" value="ApbE"/>
</dbReference>
<comment type="catalytic activity">
    <reaction evidence="10">
        <text>L-threonyl-[protein] + FAD = FMN-L-threonyl-[protein] + AMP + H(+)</text>
        <dbReference type="Rhea" id="RHEA:36847"/>
        <dbReference type="Rhea" id="RHEA-COMP:11060"/>
        <dbReference type="Rhea" id="RHEA-COMP:11061"/>
        <dbReference type="ChEBI" id="CHEBI:15378"/>
        <dbReference type="ChEBI" id="CHEBI:30013"/>
        <dbReference type="ChEBI" id="CHEBI:57692"/>
        <dbReference type="ChEBI" id="CHEBI:74257"/>
        <dbReference type="ChEBI" id="CHEBI:456215"/>
        <dbReference type="EC" id="2.7.1.180"/>
    </reaction>
</comment>
<evidence type="ECO:0000256" key="8">
    <source>
        <dbReference type="ARBA" id="ARBA00022842"/>
    </source>
</evidence>
<sequence>MKIGFGAIGKGYAADKAKTLLMSKGVTSGIINASGDMNTWGQQTNGEDWKVAITNPMDKNKVFALLPITDGAVVTSGNYEKYVNFNGKRYTHIIDPRTGYPSTGIISVTVFAPKAELADALATSVFVMGKEAGLDRINQLPKIECIIIDDNGNISKSKNIEINKL</sequence>
<evidence type="ECO:0000313" key="11">
    <source>
        <dbReference type="EMBL" id="EPR74393.1"/>
    </source>
</evidence>
<dbReference type="GO" id="GO:0046872">
    <property type="term" value="F:metal ion binding"/>
    <property type="evidence" value="ECO:0007669"/>
    <property type="project" value="UniProtKB-KW"/>
</dbReference>
<dbReference type="Proteomes" id="UP000014962">
    <property type="component" value="Unassembled WGS sequence"/>
</dbReference>
<dbReference type="Pfam" id="PF02424">
    <property type="entry name" value="ApbE"/>
    <property type="match status" value="1"/>
</dbReference>
<keyword evidence="4" id="KW-0285">Flavoprotein</keyword>
<dbReference type="PANTHER" id="PTHR30040">
    <property type="entry name" value="THIAMINE BIOSYNTHESIS LIPOPROTEIN APBE"/>
    <property type="match status" value="1"/>
</dbReference>
<keyword evidence="7" id="KW-0274">FAD</keyword>
<comment type="cofactor">
    <cofactor evidence="1">
        <name>Mg(2+)</name>
        <dbReference type="ChEBI" id="CHEBI:18420"/>
    </cofactor>
</comment>
<evidence type="ECO:0000256" key="5">
    <source>
        <dbReference type="ARBA" id="ARBA00022679"/>
    </source>
</evidence>
<dbReference type="eggNOG" id="COG1477">
    <property type="taxonomic scope" value="Bacteria"/>
</dbReference>
<proteinExistence type="predicted"/>